<dbReference type="SUPFAM" id="SSF46955">
    <property type="entry name" value="Putative DNA-binding domain"/>
    <property type="match status" value="1"/>
</dbReference>
<dbReference type="InterPro" id="IPR009061">
    <property type="entry name" value="DNA-bd_dom_put_sf"/>
</dbReference>
<reference evidence="1" key="1">
    <citation type="submission" date="2009-10" db="EMBL/GenBank/DDBJ databases">
        <title>Diversity of trophic interactions inside an arsenic-rich microbial ecosystem.</title>
        <authorList>
            <person name="Bertin P.N."/>
            <person name="Heinrich-Salmeron A."/>
            <person name="Pelletier E."/>
            <person name="Goulhen-Chollet F."/>
            <person name="Arsene-Ploetze F."/>
            <person name="Gallien S."/>
            <person name="Calteau A."/>
            <person name="Vallenet D."/>
            <person name="Casiot C."/>
            <person name="Chane-Woon-Ming B."/>
            <person name="Giloteaux L."/>
            <person name="Barakat M."/>
            <person name="Bonnefoy V."/>
            <person name="Bruneel O."/>
            <person name="Chandler M."/>
            <person name="Cleiss J."/>
            <person name="Duran R."/>
            <person name="Elbaz-Poulichet F."/>
            <person name="Fonknechten N."/>
            <person name="Lauga B."/>
            <person name="Mornico D."/>
            <person name="Ortet P."/>
            <person name="Schaeffer C."/>
            <person name="Siguier P."/>
            <person name="Alexander Thil Smith A."/>
            <person name="Van Dorsselaer A."/>
            <person name="Weissenbach J."/>
            <person name="Medigue C."/>
            <person name="Le Paslier D."/>
        </authorList>
    </citation>
    <scope>NUCLEOTIDE SEQUENCE</scope>
</reference>
<dbReference type="AlphaFoldDB" id="E6PSQ7"/>
<protein>
    <recommendedName>
        <fullName evidence="2">Helix-turn-helix domain-containing protein</fullName>
    </recommendedName>
</protein>
<organism evidence="1">
    <name type="scientific">mine drainage metagenome</name>
    <dbReference type="NCBI Taxonomy" id="410659"/>
    <lineage>
        <taxon>unclassified sequences</taxon>
        <taxon>metagenomes</taxon>
        <taxon>ecological metagenomes</taxon>
    </lineage>
</organism>
<accession>E6PSQ7</accession>
<name>E6PSQ7_9ZZZZ</name>
<sequence>MENVKRGLAHPAEARGFLGVSGPTLWRAEQIGALVPVRLGRHLRYRWSDLERIASEGLPSLAGVKKGGKQ</sequence>
<proteinExistence type="predicted"/>
<evidence type="ECO:0008006" key="2">
    <source>
        <dbReference type="Google" id="ProtNLM"/>
    </source>
</evidence>
<gene>
    <name evidence="1" type="ORF">CARN2_3440</name>
</gene>
<dbReference type="EMBL" id="CABM01000048">
    <property type="protein sequence ID" value="CBH97964.1"/>
    <property type="molecule type" value="Genomic_DNA"/>
</dbReference>
<evidence type="ECO:0000313" key="1">
    <source>
        <dbReference type="EMBL" id="CBH97964.1"/>
    </source>
</evidence>
<comment type="caution">
    <text evidence="1">The sequence shown here is derived from an EMBL/GenBank/DDBJ whole genome shotgun (WGS) entry which is preliminary data.</text>
</comment>